<name>A0A8S2WVZ1_9BILA</name>
<evidence type="ECO:0000313" key="1">
    <source>
        <dbReference type="EMBL" id="CAF4462022.1"/>
    </source>
</evidence>
<dbReference type="EMBL" id="CAJOBI010071994">
    <property type="protein sequence ID" value="CAF4462022.1"/>
    <property type="molecule type" value="Genomic_DNA"/>
</dbReference>
<protein>
    <submittedName>
        <fullName evidence="1">Uncharacterized protein</fullName>
    </submittedName>
</protein>
<gene>
    <name evidence="1" type="ORF">SMN809_LOCUS33213</name>
</gene>
<accession>A0A8S2WVZ1</accession>
<dbReference type="Proteomes" id="UP000676336">
    <property type="component" value="Unassembled WGS sequence"/>
</dbReference>
<dbReference type="AlphaFoldDB" id="A0A8S2WVZ1"/>
<evidence type="ECO:0000313" key="2">
    <source>
        <dbReference type="Proteomes" id="UP000676336"/>
    </source>
</evidence>
<sequence>MDDATALIAGQTKKYNIPLSHFEYKYIQNCTDGKELER</sequence>
<feature type="non-terminal residue" evidence="1">
    <location>
        <position position="38"/>
    </location>
</feature>
<reference evidence="1" key="1">
    <citation type="submission" date="2021-02" db="EMBL/GenBank/DDBJ databases">
        <authorList>
            <person name="Nowell W R."/>
        </authorList>
    </citation>
    <scope>NUCLEOTIDE SEQUENCE</scope>
</reference>
<comment type="caution">
    <text evidence="1">The sequence shown here is derived from an EMBL/GenBank/DDBJ whole genome shotgun (WGS) entry which is preliminary data.</text>
</comment>
<proteinExistence type="predicted"/>
<organism evidence="1 2">
    <name type="scientific">Rotaria magnacalcarata</name>
    <dbReference type="NCBI Taxonomy" id="392030"/>
    <lineage>
        <taxon>Eukaryota</taxon>
        <taxon>Metazoa</taxon>
        <taxon>Spiralia</taxon>
        <taxon>Gnathifera</taxon>
        <taxon>Rotifera</taxon>
        <taxon>Eurotatoria</taxon>
        <taxon>Bdelloidea</taxon>
        <taxon>Philodinida</taxon>
        <taxon>Philodinidae</taxon>
        <taxon>Rotaria</taxon>
    </lineage>
</organism>